<keyword evidence="4" id="KW-0812">Transmembrane</keyword>
<feature type="transmembrane region" description="Helical" evidence="4">
    <location>
        <begin position="78"/>
        <end position="97"/>
    </location>
</feature>
<keyword evidence="2 3" id="KW-0813">Transport</keyword>
<name>A0AAN9KSB7_CANGL</name>
<dbReference type="InterPro" id="IPR046364">
    <property type="entry name" value="Exo70_C"/>
</dbReference>
<dbReference type="GO" id="GO:0015031">
    <property type="term" value="P:protein transport"/>
    <property type="evidence" value="ECO:0007669"/>
    <property type="project" value="UniProtKB-KW"/>
</dbReference>
<dbReference type="AlphaFoldDB" id="A0AAN9KSB7"/>
<organism evidence="6 7">
    <name type="scientific">Canavalia gladiata</name>
    <name type="common">Sword bean</name>
    <name type="synonym">Dolichos gladiatus</name>
    <dbReference type="NCBI Taxonomy" id="3824"/>
    <lineage>
        <taxon>Eukaryota</taxon>
        <taxon>Viridiplantae</taxon>
        <taxon>Streptophyta</taxon>
        <taxon>Embryophyta</taxon>
        <taxon>Tracheophyta</taxon>
        <taxon>Spermatophyta</taxon>
        <taxon>Magnoliopsida</taxon>
        <taxon>eudicotyledons</taxon>
        <taxon>Gunneridae</taxon>
        <taxon>Pentapetalae</taxon>
        <taxon>rosids</taxon>
        <taxon>fabids</taxon>
        <taxon>Fabales</taxon>
        <taxon>Fabaceae</taxon>
        <taxon>Papilionoideae</taxon>
        <taxon>50 kb inversion clade</taxon>
        <taxon>NPAAA clade</taxon>
        <taxon>indigoferoid/millettioid clade</taxon>
        <taxon>Phaseoleae</taxon>
        <taxon>Canavalia</taxon>
    </lineage>
</organism>
<reference evidence="6 7" key="1">
    <citation type="submission" date="2024-01" db="EMBL/GenBank/DDBJ databases">
        <title>The genomes of 5 underutilized Papilionoideae crops provide insights into root nodulation and disease resistanc.</title>
        <authorList>
            <person name="Jiang F."/>
        </authorList>
    </citation>
    <scope>NUCLEOTIDE SEQUENCE [LARGE SCALE GENOMIC DNA]</scope>
    <source>
        <strain evidence="6">LVBAO_FW01</strain>
        <tissue evidence="6">Leaves</tissue>
    </source>
</reference>
<sequence length="593" mass="67791">MRKQKVYPESNLATLRFCILIANLACLREIMVLMLIQIQRWLMMPKVWRFVCFISCVIGLLCYALSSSFNLLFGKWMWWKILLYIVFSFFIGLAFLFLKPWERSTSPRLETHMAYLVLMMTSVYSFFFDKEASGKADAYSLVSTAAFAIMSLGLSKLSHCGFEVDLLYFFCAFLVLQLIKVKLWLVIVGAGFTYSLFTLRSYLDTRVYLGLQIQDQVDIEIGSYSQEITSDASQVGSISPHAHTDPVLMIVMPEEFVSPPQNEDLEFLATQTDSLLQEGNIDSGLLLEQSLGCIEALKKENGKAMNAIWKHVEEYLKANVVYEDQIPVPELHQDDNLVMDALPSGIINDLNATLRMMVRTVVRSAVRGEWCRVYISWRREFLKECVSMFGLRVKEINMEDDDNIMEIVENWIKASNVAVMVLFPNESRLQDRVFGEYISHGKYALEEVCKELQISLLSFVNTLETWIWSHSPTAFSGFIRKVYITLHALIQKLPHRSLDENGHELMKVGERVCKNLDILLKLQNPTYGFKAPQTTAPDGGLHPFTLEVMNYICDVSLVTVNSVGEGELSLCKHVANITERLETFFGSRVQKLQ</sequence>
<dbReference type="Proteomes" id="UP001367508">
    <property type="component" value="Unassembled WGS sequence"/>
</dbReference>
<proteinExistence type="inferred from homology"/>
<comment type="caution">
    <text evidence="6">The sequence shown here is derived from an EMBL/GenBank/DDBJ whole genome shotgun (WGS) entry which is preliminary data.</text>
</comment>
<comment type="function">
    <text evidence="3">Component of the exocyst complex.</text>
</comment>
<dbReference type="GO" id="GO:0006887">
    <property type="term" value="P:exocytosis"/>
    <property type="evidence" value="ECO:0007669"/>
    <property type="project" value="UniProtKB-KW"/>
</dbReference>
<comment type="similarity">
    <text evidence="1 3">Belongs to the EXO70 family.</text>
</comment>
<feature type="transmembrane region" description="Helical" evidence="4">
    <location>
        <begin position="47"/>
        <end position="66"/>
    </location>
</feature>
<evidence type="ECO:0000256" key="3">
    <source>
        <dbReference type="RuleBase" id="RU365026"/>
    </source>
</evidence>
<feature type="transmembrane region" description="Helical" evidence="4">
    <location>
        <begin position="12"/>
        <end position="35"/>
    </location>
</feature>
<feature type="transmembrane region" description="Helical" evidence="4">
    <location>
        <begin position="166"/>
        <end position="197"/>
    </location>
</feature>
<evidence type="ECO:0000256" key="2">
    <source>
        <dbReference type="ARBA" id="ARBA00022448"/>
    </source>
</evidence>
<dbReference type="InterPro" id="IPR016159">
    <property type="entry name" value="Cullin_repeat-like_dom_sf"/>
</dbReference>
<evidence type="ECO:0000256" key="4">
    <source>
        <dbReference type="SAM" id="Phobius"/>
    </source>
</evidence>
<feature type="domain" description="Exocyst complex subunit Exo70 C-terminal" evidence="5">
    <location>
        <begin position="410"/>
        <end position="552"/>
    </location>
</feature>
<gene>
    <name evidence="6" type="ORF">VNO77_31991</name>
</gene>
<keyword evidence="3" id="KW-0268">Exocytosis</keyword>
<dbReference type="PANTHER" id="PTHR12542:SF180">
    <property type="entry name" value="EXOCYST SUBUNIT EXO70 FAMILY PROTEIN"/>
    <property type="match status" value="1"/>
</dbReference>
<evidence type="ECO:0000313" key="6">
    <source>
        <dbReference type="EMBL" id="KAK7321388.1"/>
    </source>
</evidence>
<feature type="transmembrane region" description="Helical" evidence="4">
    <location>
        <begin position="109"/>
        <end position="126"/>
    </location>
</feature>
<dbReference type="EMBL" id="JAYMYQ010000007">
    <property type="protein sequence ID" value="KAK7321388.1"/>
    <property type="molecule type" value="Genomic_DNA"/>
</dbReference>
<evidence type="ECO:0000256" key="1">
    <source>
        <dbReference type="ARBA" id="ARBA00006756"/>
    </source>
</evidence>
<dbReference type="Gene3D" id="1.20.1280.170">
    <property type="entry name" value="Exocyst complex component Exo70"/>
    <property type="match status" value="1"/>
</dbReference>
<protein>
    <recommendedName>
        <fullName evidence="3">Exocyst subunit Exo70 family protein</fullName>
    </recommendedName>
</protein>
<dbReference type="Pfam" id="PF03081">
    <property type="entry name" value="Exo70_C"/>
    <property type="match status" value="1"/>
</dbReference>
<dbReference type="InterPro" id="IPR004140">
    <property type="entry name" value="Exo70"/>
</dbReference>
<keyword evidence="7" id="KW-1185">Reference proteome</keyword>
<evidence type="ECO:0000259" key="5">
    <source>
        <dbReference type="Pfam" id="PF03081"/>
    </source>
</evidence>
<dbReference type="PANTHER" id="PTHR12542">
    <property type="entry name" value="EXOCYST COMPLEX PROTEIN EXO70"/>
    <property type="match status" value="1"/>
</dbReference>
<dbReference type="GO" id="GO:0000145">
    <property type="term" value="C:exocyst"/>
    <property type="evidence" value="ECO:0007669"/>
    <property type="project" value="InterPro"/>
</dbReference>
<keyword evidence="3" id="KW-0653">Protein transport</keyword>
<dbReference type="GO" id="GO:0005546">
    <property type="term" value="F:phosphatidylinositol-4,5-bisphosphate binding"/>
    <property type="evidence" value="ECO:0007669"/>
    <property type="project" value="InterPro"/>
</dbReference>
<accession>A0AAN9KSB7</accession>
<keyword evidence="4" id="KW-0472">Membrane</keyword>
<evidence type="ECO:0000313" key="7">
    <source>
        <dbReference type="Proteomes" id="UP001367508"/>
    </source>
</evidence>
<keyword evidence="4" id="KW-1133">Transmembrane helix</keyword>
<dbReference type="SUPFAM" id="SSF74788">
    <property type="entry name" value="Cullin repeat-like"/>
    <property type="match status" value="1"/>
</dbReference>